<proteinExistence type="predicted"/>
<organism evidence="5 6">
    <name type="scientific">Aquipuribacter nitratireducens</name>
    <dbReference type="NCBI Taxonomy" id="650104"/>
    <lineage>
        <taxon>Bacteria</taxon>
        <taxon>Bacillati</taxon>
        <taxon>Actinomycetota</taxon>
        <taxon>Actinomycetes</taxon>
        <taxon>Micrococcales</taxon>
        <taxon>Intrasporangiaceae</taxon>
        <taxon>Aquipuribacter</taxon>
    </lineage>
</organism>
<dbReference type="InterPro" id="IPR050097">
    <property type="entry name" value="Ferredoxin-NADP_redctase_2"/>
</dbReference>
<sequence length="331" mass="34006">MTDQMVPGPEVSDGLDESYDVVVVGGGSAGLSAGLMLGRALRRVAVVDAGAPRNAPAHEVHGLLGRDGTPPAELLARGRSEVRRYGGHVVVGTVGQVSGTDGAFTVDLADGRTTLARKLLVTTGLADELPDVAGLRERWGRDVLHCPYCHGWEVRGQAIGVVASGPMALHQVLLFRQWSDDVTLFTHTQDAPSPEDAERLAARGIGVVEGRVASVEVRDDRVTGLRLADGTLVAREAVVVGTYMRARADLLGALGLEAVPHPSGTGEHVPADPVGRTAVPGVSVAGNVTDLTAQVGAAAAAGAMAAAVLNADLVTEETATAVQAARTSRVA</sequence>
<name>A0ABW0GLK1_9MICO</name>
<protein>
    <submittedName>
        <fullName evidence="5">NAD(P)/FAD-dependent oxidoreductase</fullName>
    </submittedName>
</protein>
<dbReference type="PRINTS" id="PR00368">
    <property type="entry name" value="FADPNR"/>
</dbReference>
<evidence type="ECO:0000313" key="6">
    <source>
        <dbReference type="Proteomes" id="UP001596122"/>
    </source>
</evidence>
<dbReference type="InterPro" id="IPR023753">
    <property type="entry name" value="FAD/NAD-binding_dom"/>
</dbReference>
<dbReference type="InterPro" id="IPR036188">
    <property type="entry name" value="FAD/NAD-bd_sf"/>
</dbReference>
<evidence type="ECO:0000256" key="3">
    <source>
        <dbReference type="ARBA" id="ARBA00048132"/>
    </source>
</evidence>
<reference evidence="6" key="1">
    <citation type="journal article" date="2019" name="Int. J. Syst. Evol. Microbiol.">
        <title>The Global Catalogue of Microorganisms (GCM) 10K type strain sequencing project: providing services to taxonomists for standard genome sequencing and annotation.</title>
        <authorList>
            <consortium name="The Broad Institute Genomics Platform"/>
            <consortium name="The Broad Institute Genome Sequencing Center for Infectious Disease"/>
            <person name="Wu L."/>
            <person name="Ma J."/>
        </authorList>
    </citation>
    <scope>NUCLEOTIDE SEQUENCE [LARGE SCALE GENOMIC DNA]</scope>
    <source>
        <strain evidence="6">CCUG 43114</strain>
    </source>
</reference>
<keyword evidence="6" id="KW-1185">Reference proteome</keyword>
<dbReference type="Proteomes" id="UP001596122">
    <property type="component" value="Unassembled WGS sequence"/>
</dbReference>
<dbReference type="PRINTS" id="PR00469">
    <property type="entry name" value="PNDRDTASEII"/>
</dbReference>
<dbReference type="RefSeq" id="WP_340271469.1">
    <property type="nucleotide sequence ID" value="NZ_JBBEOG010000011.1"/>
</dbReference>
<comment type="catalytic activity">
    <reaction evidence="3">
        <text>[thioredoxin]-dithiol + NADP(+) = [thioredoxin]-disulfide + NADPH + H(+)</text>
        <dbReference type="Rhea" id="RHEA:20345"/>
        <dbReference type="Rhea" id="RHEA-COMP:10698"/>
        <dbReference type="Rhea" id="RHEA-COMP:10700"/>
        <dbReference type="ChEBI" id="CHEBI:15378"/>
        <dbReference type="ChEBI" id="CHEBI:29950"/>
        <dbReference type="ChEBI" id="CHEBI:50058"/>
        <dbReference type="ChEBI" id="CHEBI:57783"/>
        <dbReference type="ChEBI" id="CHEBI:58349"/>
        <dbReference type="EC" id="1.8.1.9"/>
    </reaction>
</comment>
<dbReference type="Pfam" id="PF07992">
    <property type="entry name" value="Pyr_redox_2"/>
    <property type="match status" value="1"/>
</dbReference>
<keyword evidence="1" id="KW-0285">Flavoprotein</keyword>
<evidence type="ECO:0000256" key="2">
    <source>
        <dbReference type="ARBA" id="ARBA00023002"/>
    </source>
</evidence>
<dbReference type="Gene3D" id="3.50.50.60">
    <property type="entry name" value="FAD/NAD(P)-binding domain"/>
    <property type="match status" value="2"/>
</dbReference>
<accession>A0ABW0GLK1</accession>
<evidence type="ECO:0000256" key="1">
    <source>
        <dbReference type="ARBA" id="ARBA00022630"/>
    </source>
</evidence>
<comment type="caution">
    <text evidence="5">The sequence shown here is derived from an EMBL/GenBank/DDBJ whole genome shotgun (WGS) entry which is preliminary data.</text>
</comment>
<gene>
    <name evidence="5" type="ORF">ACFPJ6_04170</name>
</gene>
<dbReference type="PANTHER" id="PTHR48105">
    <property type="entry name" value="THIOREDOXIN REDUCTASE 1-RELATED-RELATED"/>
    <property type="match status" value="1"/>
</dbReference>
<evidence type="ECO:0000259" key="4">
    <source>
        <dbReference type="Pfam" id="PF07992"/>
    </source>
</evidence>
<dbReference type="SUPFAM" id="SSF51905">
    <property type="entry name" value="FAD/NAD(P)-binding domain"/>
    <property type="match status" value="1"/>
</dbReference>
<evidence type="ECO:0000313" key="5">
    <source>
        <dbReference type="EMBL" id="MFC5379981.1"/>
    </source>
</evidence>
<feature type="domain" description="FAD/NAD(P)-binding" evidence="4">
    <location>
        <begin position="19"/>
        <end position="302"/>
    </location>
</feature>
<dbReference type="EMBL" id="JBHSLD010000004">
    <property type="protein sequence ID" value="MFC5379981.1"/>
    <property type="molecule type" value="Genomic_DNA"/>
</dbReference>
<keyword evidence="2" id="KW-0560">Oxidoreductase</keyword>